<evidence type="ECO:0000313" key="2">
    <source>
        <dbReference type="Proteomes" id="UP000774283"/>
    </source>
</evidence>
<dbReference type="InterPro" id="IPR005624">
    <property type="entry name" value="PduO/GlcC-like"/>
</dbReference>
<dbReference type="NCBIfam" id="NF002696">
    <property type="entry name" value="PRK02487.1-5"/>
    <property type="match status" value="1"/>
</dbReference>
<reference evidence="1 2" key="1">
    <citation type="submission" date="2020-04" db="EMBL/GenBank/DDBJ databases">
        <title>MicrobeNet Type strains.</title>
        <authorList>
            <person name="Nicholson A.C."/>
        </authorList>
    </citation>
    <scope>NUCLEOTIDE SEQUENCE [LARGE SCALE GENOMIC DNA]</scope>
    <source>
        <strain evidence="1 2">ATCC BAA-789</strain>
    </source>
</reference>
<proteinExistence type="predicted"/>
<dbReference type="RefSeq" id="WP_168446136.1">
    <property type="nucleotide sequence ID" value="NZ_JAAXOW010000001.1"/>
</dbReference>
<dbReference type="EMBL" id="JAAXOW010000001">
    <property type="protein sequence ID" value="NKX92052.1"/>
    <property type="molecule type" value="Genomic_DNA"/>
</dbReference>
<dbReference type="Proteomes" id="UP000774283">
    <property type="component" value="Unassembled WGS sequence"/>
</dbReference>
<evidence type="ECO:0000313" key="1">
    <source>
        <dbReference type="EMBL" id="NKX92052.1"/>
    </source>
</evidence>
<name>A0A9X5FBM1_9MICO</name>
<accession>A0A9X5FBM1</accession>
<dbReference type="Gene3D" id="3.30.450.150">
    <property type="entry name" value="Haem-degrading domain"/>
    <property type="match status" value="1"/>
</dbReference>
<dbReference type="Pfam" id="PF03928">
    <property type="entry name" value="HbpS-like"/>
    <property type="match status" value="1"/>
</dbReference>
<dbReference type="InterPro" id="IPR038084">
    <property type="entry name" value="PduO/GlcC-like_sf"/>
</dbReference>
<dbReference type="SUPFAM" id="SSF143744">
    <property type="entry name" value="GlcG-like"/>
    <property type="match status" value="1"/>
</dbReference>
<dbReference type="AlphaFoldDB" id="A0A9X5FBM1"/>
<organism evidence="1 2">
    <name type="scientific">Sanguibacter hominis ATCC BAA-789</name>
    <dbReference type="NCBI Taxonomy" id="1312740"/>
    <lineage>
        <taxon>Bacteria</taxon>
        <taxon>Bacillati</taxon>
        <taxon>Actinomycetota</taxon>
        <taxon>Actinomycetes</taxon>
        <taxon>Micrococcales</taxon>
        <taxon>Sanguibacteraceae</taxon>
        <taxon>Sanguibacter</taxon>
    </lineage>
</organism>
<dbReference type="PIRSF" id="PIRSF008757">
    <property type="entry name" value="UCP008757"/>
    <property type="match status" value="1"/>
</dbReference>
<sequence>MTEYPKDTEEIAAAISQIEAEMAELHLASFTADDARRLGLTLVRLAEERELPVAIDISRGDHVLFHVAMPGAKRSNADWIRRKTATVLHYGEPSLLVGLRPRLNGRRIEDDPWFDEARFAAHGGSFPVLVQSVGMVGTVTVSGLPQMDDHALVVEALRLMIAQTRAQGRLGHADGLR</sequence>
<dbReference type="PANTHER" id="PTHR28255">
    <property type="match status" value="1"/>
</dbReference>
<gene>
    <name evidence="1" type="ORF">HF995_01980</name>
</gene>
<protein>
    <submittedName>
        <fullName evidence="1">Heme-degrading domain-containing protein</fullName>
    </submittedName>
</protein>
<keyword evidence="2" id="KW-1185">Reference proteome</keyword>
<dbReference type="InterPro" id="IPR010371">
    <property type="entry name" value="YBR137W-like"/>
</dbReference>
<comment type="caution">
    <text evidence="1">The sequence shown here is derived from an EMBL/GenBank/DDBJ whole genome shotgun (WGS) entry which is preliminary data.</text>
</comment>
<dbReference type="PANTHER" id="PTHR28255:SF1">
    <property type="entry name" value="UPF0303 PROTEIN YBR137W"/>
    <property type="match status" value="1"/>
</dbReference>